<keyword evidence="1" id="KW-0732">Signal</keyword>
<dbReference type="Pfam" id="PF13663">
    <property type="entry name" value="DUF4148"/>
    <property type="match status" value="1"/>
</dbReference>
<evidence type="ECO:0000313" key="3">
    <source>
        <dbReference type="Proteomes" id="UP000594778"/>
    </source>
</evidence>
<feature type="chain" id="PRO_5033045780" evidence="1">
    <location>
        <begin position="34"/>
        <end position="120"/>
    </location>
</feature>
<protein>
    <submittedName>
        <fullName evidence="2">DUF4148 domain-containing protein</fullName>
    </submittedName>
</protein>
<accession>A0A7T2RZE2</accession>
<dbReference type="InterPro" id="IPR025421">
    <property type="entry name" value="DUF4148"/>
</dbReference>
<evidence type="ECO:0000313" key="2">
    <source>
        <dbReference type="EMBL" id="QPS06108.1"/>
    </source>
</evidence>
<dbReference type="EMBL" id="CP065668">
    <property type="protein sequence ID" value="QPS06108.1"/>
    <property type="molecule type" value="Genomic_DNA"/>
</dbReference>
<reference evidence="2 3" key="1">
    <citation type="submission" date="2020-12" db="EMBL/GenBank/DDBJ databases">
        <title>FDA dAtabase for Regulatory Grade micrObial Sequences (FDA-ARGOS): Supporting development and validation of Infectious Disease Dx tests.</title>
        <authorList>
            <person name="Sproer C."/>
            <person name="Gronow S."/>
            <person name="Severitt S."/>
            <person name="Schroder I."/>
            <person name="Tallon L."/>
            <person name="Sadzewicz L."/>
            <person name="Zhao X."/>
            <person name="Boylan J."/>
            <person name="Ott S."/>
            <person name="Bowen H."/>
            <person name="Vavikolanu K."/>
            <person name="Mehta A."/>
            <person name="Aluvathingal J."/>
            <person name="Nadendla S."/>
            <person name="Lowell S."/>
            <person name="Myers T."/>
            <person name="Yan Y."/>
            <person name="Sichtig H."/>
        </authorList>
    </citation>
    <scope>NUCLEOTIDE SEQUENCE [LARGE SCALE GENOMIC DNA]</scope>
    <source>
        <strain evidence="2 3">FDAARGOS_909</strain>
    </source>
</reference>
<proteinExistence type="predicted"/>
<name>A0A7T2RZE2_DELAC</name>
<dbReference type="RefSeq" id="WP_197953746.1">
    <property type="nucleotide sequence ID" value="NZ_CP065668.1"/>
</dbReference>
<evidence type="ECO:0000256" key="1">
    <source>
        <dbReference type="SAM" id="SignalP"/>
    </source>
</evidence>
<organism evidence="2 3">
    <name type="scientific">Delftia acidovorans</name>
    <name type="common">Pseudomonas acidovorans</name>
    <name type="synonym">Comamonas acidovorans</name>
    <dbReference type="NCBI Taxonomy" id="80866"/>
    <lineage>
        <taxon>Bacteria</taxon>
        <taxon>Pseudomonadati</taxon>
        <taxon>Pseudomonadota</taxon>
        <taxon>Betaproteobacteria</taxon>
        <taxon>Burkholderiales</taxon>
        <taxon>Comamonadaceae</taxon>
        <taxon>Delftia</taxon>
    </lineage>
</organism>
<feature type="signal peptide" evidence="1">
    <location>
        <begin position="1"/>
        <end position="33"/>
    </location>
</feature>
<dbReference type="AlphaFoldDB" id="A0A7T2RZE2"/>
<gene>
    <name evidence="2" type="ORF">I6G66_17490</name>
</gene>
<dbReference type="Proteomes" id="UP000594778">
    <property type="component" value="Chromosome"/>
</dbReference>
<sequence length="120" mass="12488">MSQRRFTPATLIAPLIAGLAASAALLLPGMASAAGYMHPANNEAGVVVHPEHFQSSKTRAQVVAEAEAAVRQGGTSRFNAGVYPAPAPQTGAGKTRQEVINELINETPAQREARQRAMGG</sequence>